<name>A0A0A9C8P8_ARUDO</name>
<protein>
    <submittedName>
        <fullName evidence="1">Uncharacterized protein</fullName>
    </submittedName>
</protein>
<accession>A0A0A9C8P8</accession>
<dbReference type="EMBL" id="GBRH01225949">
    <property type="protein sequence ID" value="JAD71946.1"/>
    <property type="molecule type" value="Transcribed_RNA"/>
</dbReference>
<evidence type="ECO:0000313" key="1">
    <source>
        <dbReference type="EMBL" id="JAD71946.1"/>
    </source>
</evidence>
<proteinExistence type="predicted"/>
<reference evidence="1" key="2">
    <citation type="journal article" date="2015" name="Data Brief">
        <title>Shoot transcriptome of the giant reed, Arundo donax.</title>
        <authorList>
            <person name="Barrero R.A."/>
            <person name="Guerrero F.D."/>
            <person name="Moolhuijzen P."/>
            <person name="Goolsby J.A."/>
            <person name="Tidwell J."/>
            <person name="Bellgard S.E."/>
            <person name="Bellgard M.I."/>
        </authorList>
    </citation>
    <scope>NUCLEOTIDE SEQUENCE</scope>
    <source>
        <tissue evidence="1">Shoot tissue taken approximately 20 cm above the soil surface</tissue>
    </source>
</reference>
<organism evidence="1">
    <name type="scientific">Arundo donax</name>
    <name type="common">Giant reed</name>
    <name type="synonym">Donax arundinaceus</name>
    <dbReference type="NCBI Taxonomy" id="35708"/>
    <lineage>
        <taxon>Eukaryota</taxon>
        <taxon>Viridiplantae</taxon>
        <taxon>Streptophyta</taxon>
        <taxon>Embryophyta</taxon>
        <taxon>Tracheophyta</taxon>
        <taxon>Spermatophyta</taxon>
        <taxon>Magnoliopsida</taxon>
        <taxon>Liliopsida</taxon>
        <taxon>Poales</taxon>
        <taxon>Poaceae</taxon>
        <taxon>PACMAD clade</taxon>
        <taxon>Arundinoideae</taxon>
        <taxon>Arundineae</taxon>
        <taxon>Arundo</taxon>
    </lineage>
</organism>
<reference evidence="1" key="1">
    <citation type="submission" date="2014-09" db="EMBL/GenBank/DDBJ databases">
        <authorList>
            <person name="Magalhaes I.L.F."/>
            <person name="Oliveira U."/>
            <person name="Santos F.R."/>
            <person name="Vidigal T.H.D.A."/>
            <person name="Brescovit A.D."/>
            <person name="Santos A.J."/>
        </authorList>
    </citation>
    <scope>NUCLEOTIDE SEQUENCE</scope>
    <source>
        <tissue evidence="1">Shoot tissue taken approximately 20 cm above the soil surface</tissue>
    </source>
</reference>
<sequence length="90" mass="10545">MVLSQDASSDRHWRRPEGTDHVYCGKTEWRRLVKGHRHEGVWFAGLAPVFHGVDAWQIGISNKEREMNLIHPRNQIRNRFASGPVRWRCG</sequence>
<dbReference type="AlphaFoldDB" id="A0A0A9C8P8"/>